<name>A0A2S9KFR6_9BURK</name>
<sequence>MHRATLDLLSCPSCRQAFMPTAHLEREDRIELGYLQCHGCAVVIPIISGIALFSEPLLHAGQASQEALRALQQAWFGSVESLASYRSERARRGTLEPYAAFQPFNESTRTLGPLLPHIDRALSPGDAILDTWCRTGWSGEWLAGRFPENRVISIWEGDSSVLGYRGFGYWLNLDRRASNLDLILTHPERPLPLADASITFLHALDSLHRYRFYPFAGECLRVTKPHGPIVFAHLHLTNSQPEPYFERGCHQFHGRDYRAWLDSVTQDGSRQGWILSEETLFRQPPGAELCDEPDMRHYNGLACLLSVSDAGLGVTAPALSSWRHIVSPLFRFHLGRSSASVASAQHDGMVGHLLTRHPIYEAILPAQPVPLDDVALATVLLAVLGEDHGSMGSYFDLPSGAPSVPQGNPEVAPAAGSQILPTSKALEYLCAIELVLAAPISKAAHQLQRFHCNQLPPDDDSLTQFGINLTSCNSPLLVLDGGEVLTGADLCRLHAALVACLPALGWRVEDWIALEFDGHPLQLLLAVLACAAGVNVRLVMSNEKSDGSSSTAIRHGSGDRARSLAIGLDGAENSLLGVISHHIADAPPAALCDAKLVVPCDNTVLALKLSAWLEVIAALDKQIDDQILLLDGQRPMKDLLLLLLAVCRQMPARGLRSS</sequence>
<keyword evidence="2" id="KW-1185">Reference proteome</keyword>
<dbReference type="InterPro" id="IPR029063">
    <property type="entry name" value="SAM-dependent_MTases_sf"/>
</dbReference>
<dbReference type="AlphaFoldDB" id="A0A2S9KFR6"/>
<dbReference type="Proteomes" id="UP000238326">
    <property type="component" value="Unassembled WGS sequence"/>
</dbReference>
<dbReference type="EMBL" id="PVLR01000016">
    <property type="protein sequence ID" value="PRD69264.1"/>
    <property type="molecule type" value="Genomic_DNA"/>
</dbReference>
<gene>
    <name evidence="1" type="ORF">C6P61_06365</name>
</gene>
<comment type="caution">
    <text evidence="1">The sequence shown here is derived from an EMBL/GenBank/DDBJ whole genome shotgun (WGS) entry which is preliminary data.</text>
</comment>
<evidence type="ECO:0000313" key="2">
    <source>
        <dbReference type="Proteomes" id="UP000238326"/>
    </source>
</evidence>
<proteinExistence type="predicted"/>
<dbReference type="RefSeq" id="WP_146114974.1">
    <property type="nucleotide sequence ID" value="NZ_PVLR01000016.1"/>
</dbReference>
<dbReference type="SUPFAM" id="SSF53335">
    <property type="entry name" value="S-adenosyl-L-methionine-dependent methyltransferases"/>
    <property type="match status" value="1"/>
</dbReference>
<accession>A0A2S9KFR6</accession>
<organism evidence="1 2">
    <name type="scientific">Malikia spinosa</name>
    <dbReference type="NCBI Taxonomy" id="86180"/>
    <lineage>
        <taxon>Bacteria</taxon>
        <taxon>Pseudomonadati</taxon>
        <taxon>Pseudomonadota</taxon>
        <taxon>Betaproteobacteria</taxon>
        <taxon>Burkholderiales</taxon>
        <taxon>Comamonadaceae</taxon>
        <taxon>Malikia</taxon>
    </lineage>
</organism>
<evidence type="ECO:0000313" key="1">
    <source>
        <dbReference type="EMBL" id="PRD69264.1"/>
    </source>
</evidence>
<dbReference type="Gene3D" id="3.40.50.150">
    <property type="entry name" value="Vaccinia Virus protein VP39"/>
    <property type="match status" value="1"/>
</dbReference>
<protein>
    <submittedName>
        <fullName evidence="1">Uncharacterized protein</fullName>
    </submittedName>
</protein>
<dbReference type="OrthoDB" id="9766486at2"/>
<reference evidence="1 2" key="1">
    <citation type="submission" date="2018-03" db="EMBL/GenBank/DDBJ databases">
        <title>Comparative genomics illustrates the genes involved in a hyperalkaliphilic mechanisms of Serpentinomonas isolated from highly-alkaline calcium-rich serpentinized springs.</title>
        <authorList>
            <person name="Suzuki S."/>
            <person name="Ishii S."/>
            <person name="Walworth N."/>
            <person name="Bird L."/>
            <person name="Kuenen J.G."/>
            <person name="Nealson K.H."/>
        </authorList>
    </citation>
    <scope>NUCLEOTIDE SEQUENCE [LARGE SCALE GENOMIC DNA]</scope>
    <source>
        <strain evidence="1 2">83</strain>
    </source>
</reference>